<sequence>MVYNRTQLKALGDATALSATPGDIVVFCPDQLGPAGLRVMPAGLTYISYPNYGSGQFVDWVDYTDRNQASDPAAFAGRVLKDAGSTRTVFVVWSDSYKTFEGKCTGLIDALSAVRPPQLLMAENGGRYFEHASLLRFAPSS</sequence>
<evidence type="ECO:0000313" key="1">
    <source>
        <dbReference type="EMBL" id="CAB4996053.1"/>
    </source>
</evidence>
<reference evidence="1" key="1">
    <citation type="submission" date="2020-05" db="EMBL/GenBank/DDBJ databases">
        <authorList>
            <person name="Chiriac C."/>
            <person name="Salcher M."/>
            <person name="Ghai R."/>
            <person name="Kavagutti S V."/>
        </authorList>
    </citation>
    <scope>NUCLEOTIDE SEQUENCE</scope>
</reference>
<gene>
    <name evidence="1" type="ORF">UFOPK3927_01590</name>
</gene>
<protein>
    <submittedName>
        <fullName evidence="1">Unannotated protein</fullName>
    </submittedName>
</protein>
<proteinExistence type="predicted"/>
<organism evidence="1">
    <name type="scientific">freshwater metagenome</name>
    <dbReference type="NCBI Taxonomy" id="449393"/>
    <lineage>
        <taxon>unclassified sequences</taxon>
        <taxon>metagenomes</taxon>
        <taxon>ecological metagenomes</taxon>
    </lineage>
</organism>
<dbReference type="EMBL" id="CAFBOK010000225">
    <property type="protein sequence ID" value="CAB4996053.1"/>
    <property type="molecule type" value="Genomic_DNA"/>
</dbReference>
<dbReference type="AlphaFoldDB" id="A0A6J7NZ50"/>
<name>A0A6J7NZ50_9ZZZZ</name>
<accession>A0A6J7NZ50</accession>